<keyword evidence="8" id="KW-1185">Reference proteome</keyword>
<keyword evidence="3" id="KW-0731">Sigma factor</keyword>
<keyword evidence="4" id="KW-0238">DNA-binding</keyword>
<dbReference type="InterPro" id="IPR036388">
    <property type="entry name" value="WH-like_DNA-bd_sf"/>
</dbReference>
<evidence type="ECO:0000313" key="7">
    <source>
        <dbReference type="EMBL" id="MEE2061553.1"/>
    </source>
</evidence>
<dbReference type="InterPro" id="IPR013249">
    <property type="entry name" value="RNA_pol_sigma70_r4_t2"/>
</dbReference>
<comment type="similarity">
    <text evidence="1">Belongs to the sigma-70 factor family. ECF subfamily.</text>
</comment>
<protein>
    <submittedName>
        <fullName evidence="7">Sigma factor-like helix-turn-helix DNA-binding protein</fullName>
    </submittedName>
</protein>
<gene>
    <name evidence="7" type="ORF">Q7514_28930</name>
</gene>
<dbReference type="Pfam" id="PF08281">
    <property type="entry name" value="Sigma70_r4_2"/>
    <property type="match status" value="1"/>
</dbReference>
<name>A0ABU7LJ28_9NOCA</name>
<dbReference type="RefSeq" id="WP_330136713.1">
    <property type="nucleotide sequence ID" value="NZ_JAUTXY010000019.1"/>
</dbReference>
<evidence type="ECO:0000256" key="2">
    <source>
        <dbReference type="ARBA" id="ARBA00023015"/>
    </source>
</evidence>
<proteinExistence type="inferred from homology"/>
<organism evidence="7 8">
    <name type="scientific">Rhodococcus artemisiae</name>
    <dbReference type="NCBI Taxonomy" id="714159"/>
    <lineage>
        <taxon>Bacteria</taxon>
        <taxon>Bacillati</taxon>
        <taxon>Actinomycetota</taxon>
        <taxon>Actinomycetes</taxon>
        <taxon>Mycobacteriales</taxon>
        <taxon>Nocardiaceae</taxon>
        <taxon>Rhodococcus</taxon>
    </lineage>
</organism>
<dbReference type="EMBL" id="JAUTXY010000019">
    <property type="protein sequence ID" value="MEE2061553.1"/>
    <property type="molecule type" value="Genomic_DNA"/>
</dbReference>
<comment type="caution">
    <text evidence="7">The sequence shown here is derived from an EMBL/GenBank/DDBJ whole genome shotgun (WGS) entry which is preliminary data.</text>
</comment>
<keyword evidence="5" id="KW-0804">Transcription</keyword>
<feature type="domain" description="RNA polymerase sigma factor 70 region 4 type 2" evidence="6">
    <location>
        <begin position="54"/>
        <end position="84"/>
    </location>
</feature>
<evidence type="ECO:0000256" key="4">
    <source>
        <dbReference type="ARBA" id="ARBA00023125"/>
    </source>
</evidence>
<evidence type="ECO:0000256" key="1">
    <source>
        <dbReference type="ARBA" id="ARBA00010641"/>
    </source>
</evidence>
<sequence length="89" mass="10042">MSGAARAQQRRAVTAKELARRLGSSERTARRLVAEPREEFLARAQARRDQVVGLREQGLKYREIAEEMGISTGAVGRILHDVRKSENLR</sequence>
<keyword evidence="2" id="KW-0805">Transcription regulation</keyword>
<dbReference type="Gene3D" id="1.10.10.10">
    <property type="entry name" value="Winged helix-like DNA-binding domain superfamily/Winged helix DNA-binding domain"/>
    <property type="match status" value="1"/>
</dbReference>
<evidence type="ECO:0000256" key="5">
    <source>
        <dbReference type="ARBA" id="ARBA00023163"/>
    </source>
</evidence>
<accession>A0ABU7LJ28</accession>
<reference evidence="7 8" key="1">
    <citation type="submission" date="2023-07" db="EMBL/GenBank/DDBJ databases">
        <authorList>
            <person name="Girao M."/>
            <person name="Carvalho M.F."/>
        </authorList>
    </citation>
    <scope>NUCLEOTIDE SEQUENCE [LARGE SCALE GENOMIC DNA]</scope>
    <source>
        <strain evidence="7 8">YIM65754</strain>
    </source>
</reference>
<evidence type="ECO:0000259" key="6">
    <source>
        <dbReference type="Pfam" id="PF08281"/>
    </source>
</evidence>
<dbReference type="Proteomes" id="UP001336020">
    <property type="component" value="Unassembled WGS sequence"/>
</dbReference>
<evidence type="ECO:0000313" key="8">
    <source>
        <dbReference type="Proteomes" id="UP001336020"/>
    </source>
</evidence>
<evidence type="ECO:0000256" key="3">
    <source>
        <dbReference type="ARBA" id="ARBA00023082"/>
    </source>
</evidence>